<evidence type="ECO:0000313" key="1">
    <source>
        <dbReference type="EMBL" id="KAJ9076080.1"/>
    </source>
</evidence>
<reference evidence="1" key="1">
    <citation type="submission" date="2022-04" db="EMBL/GenBank/DDBJ databases">
        <title>Genome of the entomopathogenic fungus Entomophthora muscae.</title>
        <authorList>
            <person name="Elya C."/>
            <person name="Lovett B.R."/>
            <person name="Lee E."/>
            <person name="Macias A.M."/>
            <person name="Hajek A.E."/>
            <person name="De Bivort B.L."/>
            <person name="Kasson M.T."/>
            <person name="De Fine Licht H.H."/>
            <person name="Stajich J.E."/>
        </authorList>
    </citation>
    <scope>NUCLEOTIDE SEQUENCE</scope>
    <source>
        <strain evidence="1">Berkeley</strain>
    </source>
</reference>
<protein>
    <submittedName>
        <fullName evidence="1">Uncharacterized protein</fullName>
    </submittedName>
</protein>
<evidence type="ECO:0000313" key="2">
    <source>
        <dbReference type="Proteomes" id="UP001165960"/>
    </source>
</evidence>
<gene>
    <name evidence="1" type="ORF">DSO57_1029593</name>
</gene>
<dbReference type="Proteomes" id="UP001165960">
    <property type="component" value="Unassembled WGS sequence"/>
</dbReference>
<dbReference type="EMBL" id="QTSX02002326">
    <property type="protein sequence ID" value="KAJ9076080.1"/>
    <property type="molecule type" value="Genomic_DNA"/>
</dbReference>
<comment type="caution">
    <text evidence="1">The sequence shown here is derived from an EMBL/GenBank/DDBJ whole genome shotgun (WGS) entry which is preliminary data.</text>
</comment>
<name>A0ACC2TNK5_9FUNG</name>
<accession>A0ACC2TNK5</accession>
<proteinExistence type="predicted"/>
<sequence>MEALQVQLKEMHNIDWAREAAHTKRGTVGNFQDPNSPQDEPMEEQAVLKVQEYPIQHKWIKATGKMDIKKTLDPKGAWPIQKKPEQAPTSKAWLVDNIGLPKADVASTQQMELAAVGYSASPCRKLWLQKSEN</sequence>
<organism evidence="1 2">
    <name type="scientific">Entomophthora muscae</name>
    <dbReference type="NCBI Taxonomy" id="34485"/>
    <lineage>
        <taxon>Eukaryota</taxon>
        <taxon>Fungi</taxon>
        <taxon>Fungi incertae sedis</taxon>
        <taxon>Zoopagomycota</taxon>
        <taxon>Entomophthoromycotina</taxon>
        <taxon>Entomophthoromycetes</taxon>
        <taxon>Entomophthorales</taxon>
        <taxon>Entomophthoraceae</taxon>
        <taxon>Entomophthora</taxon>
    </lineage>
</organism>
<keyword evidence="2" id="KW-1185">Reference proteome</keyword>